<feature type="compositionally biased region" description="Pro residues" evidence="5">
    <location>
        <begin position="332"/>
        <end position="371"/>
    </location>
</feature>
<organism evidence="7 8">
    <name type="scientific">Nematostella vectensis</name>
    <name type="common">Starlet sea anemone</name>
    <dbReference type="NCBI Taxonomy" id="45351"/>
    <lineage>
        <taxon>Eukaryota</taxon>
        <taxon>Metazoa</taxon>
        <taxon>Cnidaria</taxon>
        <taxon>Anthozoa</taxon>
        <taxon>Hexacorallia</taxon>
        <taxon>Actiniaria</taxon>
        <taxon>Edwardsiidae</taxon>
        <taxon>Nematostella</taxon>
    </lineage>
</organism>
<dbReference type="InterPro" id="IPR000504">
    <property type="entry name" value="RRM_dom"/>
</dbReference>
<dbReference type="FunFam" id="3.30.70.330:FF:000513">
    <property type="entry name" value="Splicing factor, proline-and glutamine-rich"/>
    <property type="match status" value="1"/>
</dbReference>
<dbReference type="Gene3D" id="6.10.250.1170">
    <property type="match status" value="1"/>
</dbReference>
<dbReference type="STRING" id="45351.A7SBS2"/>
<feature type="domain" description="RRM" evidence="6">
    <location>
        <begin position="83"/>
        <end position="164"/>
    </location>
</feature>
<name>A7SBS2_NEMVE</name>
<dbReference type="Pfam" id="PF08075">
    <property type="entry name" value="NOPS"/>
    <property type="match status" value="1"/>
</dbReference>
<dbReference type="CDD" id="cd12332">
    <property type="entry name" value="RRM1_p54nrb_like"/>
    <property type="match status" value="1"/>
</dbReference>
<evidence type="ECO:0000256" key="2">
    <source>
        <dbReference type="ARBA" id="ARBA00022884"/>
    </source>
</evidence>
<dbReference type="Pfam" id="PF00076">
    <property type="entry name" value="RRM_1"/>
    <property type="match status" value="2"/>
</dbReference>
<protein>
    <recommendedName>
        <fullName evidence="6">RRM domain-containing protein</fullName>
    </recommendedName>
</protein>
<feature type="region of interest" description="Disordered" evidence="5">
    <location>
        <begin position="315"/>
        <end position="378"/>
    </location>
</feature>
<dbReference type="FunFam" id="3.30.70.330:FF:000043">
    <property type="entry name" value="paraspeckle component 1 isoform X1"/>
    <property type="match status" value="1"/>
</dbReference>
<dbReference type="OMA" id="EEMMQPQ"/>
<dbReference type="Gene3D" id="3.30.70.330">
    <property type="match status" value="2"/>
</dbReference>
<reference evidence="7 8" key="1">
    <citation type="journal article" date="2007" name="Science">
        <title>Sea anemone genome reveals ancestral eumetazoan gene repertoire and genomic organization.</title>
        <authorList>
            <person name="Putnam N.H."/>
            <person name="Srivastava M."/>
            <person name="Hellsten U."/>
            <person name="Dirks B."/>
            <person name="Chapman J."/>
            <person name="Salamov A."/>
            <person name="Terry A."/>
            <person name="Shapiro H."/>
            <person name="Lindquist E."/>
            <person name="Kapitonov V.V."/>
            <person name="Jurka J."/>
            <person name="Genikhovich G."/>
            <person name="Grigoriev I.V."/>
            <person name="Lucas S.M."/>
            <person name="Steele R.E."/>
            <person name="Finnerty J.R."/>
            <person name="Technau U."/>
            <person name="Martindale M.Q."/>
            <person name="Rokhsar D.S."/>
        </authorList>
    </citation>
    <scope>NUCLEOTIDE SEQUENCE [LARGE SCALE GENOMIC DNA]</scope>
    <source>
        <strain evidence="8">CH2 X CH6</strain>
    </source>
</reference>
<dbReference type="InterPro" id="IPR012975">
    <property type="entry name" value="NOPS"/>
</dbReference>
<keyword evidence="2 3" id="KW-0694">RNA-binding</keyword>
<evidence type="ECO:0000256" key="3">
    <source>
        <dbReference type="PROSITE-ProRule" id="PRU00176"/>
    </source>
</evidence>
<dbReference type="Proteomes" id="UP000001593">
    <property type="component" value="Unassembled WGS sequence"/>
</dbReference>
<dbReference type="InterPro" id="IPR012677">
    <property type="entry name" value="Nucleotide-bd_a/b_plait_sf"/>
</dbReference>
<dbReference type="AlphaFoldDB" id="A7SBS2"/>
<dbReference type="SUPFAM" id="SSF54928">
    <property type="entry name" value="RNA-binding domain, RBD"/>
    <property type="match status" value="1"/>
</dbReference>
<evidence type="ECO:0000256" key="1">
    <source>
        <dbReference type="ARBA" id="ARBA00022737"/>
    </source>
</evidence>
<proteinExistence type="predicted"/>
<evidence type="ECO:0000256" key="5">
    <source>
        <dbReference type="SAM" id="MobiDB-lite"/>
    </source>
</evidence>
<feature type="coiled-coil region" evidence="4">
    <location>
        <begin position="217"/>
        <end position="296"/>
    </location>
</feature>
<evidence type="ECO:0000313" key="8">
    <source>
        <dbReference type="Proteomes" id="UP000001593"/>
    </source>
</evidence>
<dbReference type="CDD" id="cd12333">
    <property type="entry name" value="RRM2_p54nrb_like"/>
    <property type="match status" value="1"/>
</dbReference>
<dbReference type="PROSITE" id="PS50102">
    <property type="entry name" value="RRM"/>
    <property type="match status" value="2"/>
</dbReference>
<dbReference type="HOGENOM" id="CLU_027185_2_0_1"/>
<dbReference type="CDD" id="cd12931">
    <property type="entry name" value="eNOPS_SF"/>
    <property type="match status" value="1"/>
</dbReference>
<dbReference type="SMART" id="SM00360">
    <property type="entry name" value="RRM"/>
    <property type="match status" value="2"/>
</dbReference>
<dbReference type="PhylomeDB" id="A7SBS2"/>
<dbReference type="eggNOG" id="KOG0115">
    <property type="taxonomic scope" value="Eukaryota"/>
</dbReference>
<keyword evidence="4" id="KW-0175">Coiled coil</keyword>
<dbReference type="PANTHER" id="PTHR23189">
    <property type="entry name" value="RNA RECOGNITION MOTIF-CONTAINING"/>
    <property type="match status" value="1"/>
</dbReference>
<evidence type="ECO:0000256" key="4">
    <source>
        <dbReference type="SAM" id="Coils"/>
    </source>
</evidence>
<dbReference type="FunCoup" id="A7SBS2">
    <property type="interactions" value="848"/>
</dbReference>
<dbReference type="InParanoid" id="A7SBS2"/>
<accession>A7SBS2</accession>
<keyword evidence="8" id="KW-1185">Reference proteome</keyword>
<dbReference type="InterPro" id="IPR035979">
    <property type="entry name" value="RBD_domain_sf"/>
</dbReference>
<dbReference type="GO" id="GO:0005634">
    <property type="term" value="C:nucleus"/>
    <property type="evidence" value="ECO:0000318"/>
    <property type="project" value="GO_Central"/>
</dbReference>
<gene>
    <name evidence="7" type="ORF">NEMVEDRAFT_v1g112507</name>
</gene>
<evidence type="ECO:0000259" key="6">
    <source>
        <dbReference type="PROSITE" id="PS50102"/>
    </source>
</evidence>
<feature type="domain" description="RRM" evidence="6">
    <location>
        <begin position="10"/>
        <end position="81"/>
    </location>
</feature>
<sequence>MKERKFTGRCRLFVGNLIDCDEEEMKEMFKKYGEVAEVFINKEKGFGFIRLDTRLHAEAAKAGLDMATRKGRTLRVRFATHAAALRVKNLDNLVTNELLEQAFSQFGDVERAVVVCDVRGRSKGHGIVEFSRKNNAHNAMQKISESLFLLGRTPRPISVEQYEQEDDEDGLVEKSVERQTGYQKEREVPPHFATPGTFESEWAQRWKALGELETQQREALDKQFKEQREALEAEMQTAIQEHEAMLMRQEIQRRQEELQRFEEMQHREEMMRQEMLQQQEMEMRHHEEMMFRKKQEEMRRRDEMMLRPPLVISRTRSDRNWGPGPRGMGPGMGPPRPMGPPGPHGPPFGPRGPPPHGGPPRGPMGPGPGMPPMVCTPG</sequence>
<evidence type="ECO:0000313" key="7">
    <source>
        <dbReference type="EMBL" id="EDO38842.1"/>
    </source>
</evidence>
<keyword evidence="1" id="KW-0677">Repeat</keyword>
<dbReference type="EMBL" id="DS469618">
    <property type="protein sequence ID" value="EDO38842.1"/>
    <property type="molecule type" value="Genomic_DNA"/>
</dbReference>
<dbReference type="GO" id="GO:0003723">
    <property type="term" value="F:RNA binding"/>
    <property type="evidence" value="ECO:0000318"/>
    <property type="project" value="GO_Central"/>
</dbReference>